<dbReference type="Proteomes" id="UP000326725">
    <property type="component" value="Unassembled WGS sequence"/>
</dbReference>
<feature type="chain" id="PRO_5023860986" description="DUF2946 domain-containing protein" evidence="1">
    <location>
        <begin position="33"/>
        <end position="101"/>
    </location>
</feature>
<dbReference type="AlphaFoldDB" id="A0A5K1I132"/>
<reference evidence="2 3" key="1">
    <citation type="submission" date="2019-09" db="EMBL/GenBank/DDBJ databases">
        <authorList>
            <person name="Criscuolo A."/>
        </authorList>
    </citation>
    <scope>NUCLEOTIDE SEQUENCE [LARGE SCALE GENOMIC DNA]</scope>
    <source>
        <strain evidence="3">3(2)</strain>
    </source>
</reference>
<dbReference type="RefSeq" id="WP_151441855.1">
    <property type="nucleotide sequence ID" value="NZ_CABVOU010000014.1"/>
</dbReference>
<name>A0A5K1I132_9GAMM</name>
<sequence>MTGFQARPLHRTRGGRLLALLLAMLLSLTSLAGHAAMDACASDCTTAQVEMVDNTDPECGTCAAVAASSLATSEHPDTQAGTATPAVVEYFFPPPHQPPRS</sequence>
<protein>
    <recommendedName>
        <fullName evidence="4">DUF2946 domain-containing protein</fullName>
    </recommendedName>
</protein>
<dbReference type="EMBL" id="CABVOU010000014">
    <property type="protein sequence ID" value="VVZ94081.1"/>
    <property type="molecule type" value="Genomic_DNA"/>
</dbReference>
<keyword evidence="3" id="KW-1185">Reference proteome</keyword>
<gene>
    <name evidence="2" type="ORF">HALO32_00130</name>
</gene>
<evidence type="ECO:0000313" key="2">
    <source>
        <dbReference type="EMBL" id="VVZ94081.1"/>
    </source>
</evidence>
<organism evidence="2 3">
    <name type="scientific">Halomonas lysinitropha</name>
    <dbReference type="NCBI Taxonomy" id="2607506"/>
    <lineage>
        <taxon>Bacteria</taxon>
        <taxon>Pseudomonadati</taxon>
        <taxon>Pseudomonadota</taxon>
        <taxon>Gammaproteobacteria</taxon>
        <taxon>Oceanospirillales</taxon>
        <taxon>Halomonadaceae</taxon>
        <taxon>Halomonas</taxon>
    </lineage>
</organism>
<evidence type="ECO:0000256" key="1">
    <source>
        <dbReference type="SAM" id="SignalP"/>
    </source>
</evidence>
<evidence type="ECO:0000313" key="3">
    <source>
        <dbReference type="Proteomes" id="UP000326725"/>
    </source>
</evidence>
<accession>A0A5K1I132</accession>
<feature type="signal peptide" evidence="1">
    <location>
        <begin position="1"/>
        <end position="32"/>
    </location>
</feature>
<evidence type="ECO:0008006" key="4">
    <source>
        <dbReference type="Google" id="ProtNLM"/>
    </source>
</evidence>
<keyword evidence="1" id="KW-0732">Signal</keyword>
<proteinExistence type="predicted"/>